<evidence type="ECO:0008006" key="4">
    <source>
        <dbReference type="Google" id="ProtNLM"/>
    </source>
</evidence>
<dbReference type="EMBL" id="BJTG01000004">
    <property type="protein sequence ID" value="GEJ57227.1"/>
    <property type="molecule type" value="Genomic_DNA"/>
</dbReference>
<accession>A0A7I9VMK9</accession>
<feature type="region of interest" description="Disordered" evidence="1">
    <location>
        <begin position="208"/>
        <end position="237"/>
    </location>
</feature>
<organism evidence="2 3">
    <name type="scientific">Anaeromyxobacter diazotrophicus</name>
    <dbReference type="NCBI Taxonomy" id="2590199"/>
    <lineage>
        <taxon>Bacteria</taxon>
        <taxon>Pseudomonadati</taxon>
        <taxon>Myxococcota</taxon>
        <taxon>Myxococcia</taxon>
        <taxon>Myxococcales</taxon>
        <taxon>Cystobacterineae</taxon>
        <taxon>Anaeromyxobacteraceae</taxon>
        <taxon>Anaeromyxobacter</taxon>
    </lineage>
</organism>
<sequence>MHRIVPRREDTGGSRAGAAPAVQRMVHRTRIFRRSGLRSGGGPPLRPARAGGSLRFADDRRVRRGSPVRGSRYNVAVTATAEKLQERLEDLPEGSLRRTVLESARRFKSSWVELGRMLSEVKRDAHWREWGYASFEAYCAKELFIRKQTADKLTASFGFMERHEPALVRGAAPRPAPSFEVIEVLSRAEAAGRLPADGWGELREEILERPPTPAALNRQLSERYGPAPRPEPPAEPERLRKLAALAHRLAAACGAEEGVPGAVAERARALAEDLDELVEG</sequence>
<protein>
    <recommendedName>
        <fullName evidence="4">DUF3102 domain-containing protein</fullName>
    </recommendedName>
</protein>
<comment type="caution">
    <text evidence="2">The sequence shown here is derived from an EMBL/GenBank/DDBJ whole genome shotgun (WGS) entry which is preliminary data.</text>
</comment>
<proteinExistence type="predicted"/>
<dbReference type="AlphaFoldDB" id="A0A7I9VMK9"/>
<evidence type="ECO:0000256" key="1">
    <source>
        <dbReference type="SAM" id="MobiDB-lite"/>
    </source>
</evidence>
<evidence type="ECO:0000313" key="2">
    <source>
        <dbReference type="EMBL" id="GEJ57227.1"/>
    </source>
</evidence>
<feature type="compositionally biased region" description="Basic and acidic residues" evidence="1">
    <location>
        <begin position="1"/>
        <end position="12"/>
    </location>
</feature>
<evidence type="ECO:0000313" key="3">
    <source>
        <dbReference type="Proteomes" id="UP000503640"/>
    </source>
</evidence>
<name>A0A7I9VMK9_9BACT</name>
<dbReference type="Proteomes" id="UP000503640">
    <property type="component" value="Unassembled WGS sequence"/>
</dbReference>
<keyword evidence="3" id="KW-1185">Reference proteome</keyword>
<feature type="region of interest" description="Disordered" evidence="1">
    <location>
        <begin position="1"/>
        <end position="22"/>
    </location>
</feature>
<reference evidence="3" key="1">
    <citation type="journal article" date="2020" name="Appl. Environ. Microbiol.">
        <title>Diazotrophic Anaeromyxobacter Isolates from Soils.</title>
        <authorList>
            <person name="Masuda Y."/>
            <person name="Yamanaka H."/>
            <person name="Xu Z.X."/>
            <person name="Shiratori Y."/>
            <person name="Aono T."/>
            <person name="Amachi S."/>
            <person name="Senoo K."/>
            <person name="Itoh H."/>
        </authorList>
    </citation>
    <scope>NUCLEOTIDE SEQUENCE [LARGE SCALE GENOMIC DNA]</scope>
    <source>
        <strain evidence="3">R267</strain>
    </source>
</reference>
<gene>
    <name evidence="2" type="ORF">AMYX_19680</name>
</gene>